<reference evidence="6 7" key="1">
    <citation type="submission" date="2020-04" db="EMBL/GenBank/DDBJ databases">
        <title>Complete genome of a Psychrophilic, Marine, Gas Vacuolate Bacterium Polaromonas vacuolata KCTC 22033T.</title>
        <authorList>
            <person name="Hwang K."/>
            <person name="Kim K.M."/>
        </authorList>
    </citation>
    <scope>NUCLEOTIDE SEQUENCE [LARGE SCALE GENOMIC DNA]</scope>
    <source>
        <strain evidence="6 7">KCTC 22033</strain>
    </source>
</reference>
<dbReference type="AlphaFoldDB" id="A0A6H2H4I2"/>
<accession>A0A6H2H4I2</accession>
<keyword evidence="7" id="KW-1185">Reference proteome</keyword>
<gene>
    <name evidence="6" type="primary">rdgC</name>
    <name evidence="6" type="ORF">HC248_00043</name>
</gene>
<evidence type="ECO:0000313" key="6">
    <source>
        <dbReference type="EMBL" id="QJC54781.1"/>
    </source>
</evidence>
<dbReference type="EMBL" id="CP051461">
    <property type="protein sequence ID" value="QJC54781.1"/>
    <property type="molecule type" value="Genomic_DNA"/>
</dbReference>
<dbReference type="KEGG" id="pvac:HC248_00043"/>
<dbReference type="GO" id="GO:0043590">
    <property type="term" value="C:bacterial nucleoid"/>
    <property type="evidence" value="ECO:0007669"/>
    <property type="project" value="TreeGrafter"/>
</dbReference>
<evidence type="ECO:0000256" key="5">
    <source>
        <dbReference type="ARBA" id="ARBA00023172"/>
    </source>
</evidence>
<evidence type="ECO:0000256" key="2">
    <source>
        <dbReference type="ARBA" id="ARBA00008657"/>
    </source>
</evidence>
<dbReference type="NCBIfam" id="NF001463">
    <property type="entry name" value="PRK00321.1-4"/>
    <property type="match status" value="1"/>
</dbReference>
<dbReference type="InterPro" id="IPR007476">
    <property type="entry name" value="RdgC"/>
</dbReference>
<organism evidence="6 7">
    <name type="scientific">Polaromonas vacuolata</name>
    <dbReference type="NCBI Taxonomy" id="37448"/>
    <lineage>
        <taxon>Bacteria</taxon>
        <taxon>Pseudomonadati</taxon>
        <taxon>Pseudomonadota</taxon>
        <taxon>Betaproteobacteria</taxon>
        <taxon>Burkholderiales</taxon>
        <taxon>Comamonadaceae</taxon>
        <taxon>Polaromonas</taxon>
    </lineage>
</organism>
<dbReference type="Pfam" id="PF04381">
    <property type="entry name" value="RdgC"/>
    <property type="match status" value="1"/>
</dbReference>
<comment type="similarity">
    <text evidence="2">Belongs to the RdgC family.</text>
</comment>
<dbReference type="Proteomes" id="UP000502041">
    <property type="component" value="Chromosome"/>
</dbReference>
<dbReference type="GO" id="GO:0003690">
    <property type="term" value="F:double-stranded DNA binding"/>
    <property type="evidence" value="ECO:0007669"/>
    <property type="project" value="TreeGrafter"/>
</dbReference>
<protein>
    <recommendedName>
        <fullName evidence="3">Recombination-associated protein RdgC</fullName>
    </recommendedName>
</protein>
<comment type="subcellular location">
    <subcellularLocation>
        <location evidence="1">Cytoplasm</location>
        <location evidence="1">Nucleoid</location>
    </subcellularLocation>
</comment>
<keyword evidence="5" id="KW-0233">DNA recombination</keyword>
<proteinExistence type="inferred from homology"/>
<dbReference type="GO" id="GO:0006310">
    <property type="term" value="P:DNA recombination"/>
    <property type="evidence" value="ECO:0007669"/>
    <property type="project" value="UniProtKB-KW"/>
</dbReference>
<evidence type="ECO:0000256" key="4">
    <source>
        <dbReference type="ARBA" id="ARBA00022490"/>
    </source>
</evidence>
<dbReference type="PANTHER" id="PTHR38103">
    <property type="entry name" value="RECOMBINATION-ASSOCIATED PROTEIN RDGC"/>
    <property type="match status" value="1"/>
</dbReference>
<evidence type="ECO:0000256" key="1">
    <source>
        <dbReference type="ARBA" id="ARBA00004453"/>
    </source>
</evidence>
<dbReference type="PANTHER" id="PTHR38103:SF1">
    <property type="entry name" value="RECOMBINATION-ASSOCIATED PROTEIN RDGC"/>
    <property type="match status" value="1"/>
</dbReference>
<evidence type="ECO:0000313" key="7">
    <source>
        <dbReference type="Proteomes" id="UP000502041"/>
    </source>
</evidence>
<dbReference type="GO" id="GO:0000018">
    <property type="term" value="P:regulation of DNA recombination"/>
    <property type="evidence" value="ECO:0007669"/>
    <property type="project" value="TreeGrafter"/>
</dbReference>
<keyword evidence="4" id="KW-0963">Cytoplasm</keyword>
<sequence length="309" mass="32729">MSVEQLEAQLLTTPFIACGMTQERSVGWISPRGEDNGALVESVGGQWIVKLMTESKAVPAAVIKRKTDERVAQIEATTGRKPGKKEVSNLKDDAKLELLPMAFSKQSSILVWIDPAARMLVIDAASASKADEVLTLLAKAMEGLAAMPLQTTLSPVTAMAGWLSSQEPPAYFSVDRECELKAGDDSKAVVRYSHHALDIEEVQQHVAAGKLPTRLAMTWQGRVSFVLTEALVLKKIGFVDGVFQDDGSTAKDDRFDADAAIATGEIRKLIPDLLEALGGELVIGAAPSTPVSASVGAAGNASAADSAPF</sequence>
<evidence type="ECO:0000256" key="3">
    <source>
        <dbReference type="ARBA" id="ARBA00022296"/>
    </source>
</evidence>
<dbReference type="NCBIfam" id="NF001464">
    <property type="entry name" value="PRK00321.1-5"/>
    <property type="match status" value="1"/>
</dbReference>
<name>A0A6H2H4I2_9BURK</name>